<dbReference type="AlphaFoldDB" id="A0A2V2N469"/>
<feature type="region of interest" description="Disordered" evidence="1">
    <location>
        <begin position="411"/>
        <end position="448"/>
    </location>
</feature>
<reference evidence="3 4" key="1">
    <citation type="submission" date="2018-05" db="EMBL/GenBank/DDBJ databases">
        <title>Draft genome of Methanospirillum lacunae Ki8-1.</title>
        <authorList>
            <person name="Dueholm M.S."/>
            <person name="Nielsen P.H."/>
            <person name="Bakmann L.F."/>
            <person name="Otzen D.E."/>
        </authorList>
    </citation>
    <scope>NUCLEOTIDE SEQUENCE [LARGE SCALE GENOMIC DNA]</scope>
    <source>
        <strain evidence="3 4">Ki8-1</strain>
    </source>
</reference>
<accession>A0A2V2N469</accession>
<feature type="transmembrane region" description="Helical" evidence="2">
    <location>
        <begin position="159"/>
        <end position="179"/>
    </location>
</feature>
<dbReference type="InterPro" id="IPR011990">
    <property type="entry name" value="TPR-like_helical_dom_sf"/>
</dbReference>
<gene>
    <name evidence="3" type="ORF">DK846_06085</name>
</gene>
<organism evidence="3 4">
    <name type="scientific">Methanospirillum lacunae</name>
    <dbReference type="NCBI Taxonomy" id="668570"/>
    <lineage>
        <taxon>Archaea</taxon>
        <taxon>Methanobacteriati</taxon>
        <taxon>Methanobacteriota</taxon>
        <taxon>Stenosarchaea group</taxon>
        <taxon>Methanomicrobia</taxon>
        <taxon>Methanomicrobiales</taxon>
        <taxon>Methanospirillaceae</taxon>
        <taxon>Methanospirillum</taxon>
    </lineage>
</organism>
<protein>
    <submittedName>
        <fullName evidence="3">Uncharacterized protein</fullName>
    </submittedName>
</protein>
<dbReference type="Gene3D" id="1.25.40.10">
    <property type="entry name" value="Tetratricopeptide repeat domain"/>
    <property type="match status" value="1"/>
</dbReference>
<keyword evidence="4" id="KW-1185">Reference proteome</keyword>
<sequence>MLVIVFILGEVTRSNPLQLIYIFFSLFFLVGLLINITYRIKGWNHFAMWRTLTSAKLIWNINSLTQQIKNCWPQYILIFLISSTIIAIFLYGEGLIRRIFDASVRYLEPLTSIYSSIGQIILPFIAVLGFFFLISFVIELVNSINANENLHDKKYLQNINLIFLVSPVIFLILIGIFIPNPVQIILSNIFGQISAISRFIFINIEIIFLVMILILIIQWINKRRYITKIEEFIVIQDDKKQDFCDIDDGIKNEIGRIKKLYLDIGAFRDIESIAQGDFRMFRMTDDPIVASLSSITGTVKLGSTLSIPVTFFTSLTNSIICAPRISGVLTKQGTSWQMYSSYQDRWKSYTWRVTDDDIKKITDVCTQKKTDTQGQQQPATPVEQSTGNLFFSVYLNNYPISLELPVNFQLKKGNLPSDPPNQSDNPKTETDKKDTATDTKPVSSTLTSEDHSKIVETLTAKIIIDLSDPGTPRWEAYIYYNRGLKSYRQALREGNSKEIKDTHLKEAFSNFIKAVTFDDSYAVAYYGMGLILHEYSSDTYYPLISYLFKKSIFLNPGFWQAKYAKMIIDIKKHLRSPYQRQDDFKFNDLKDYISEISDFFTFLTTEANQNSGISCSITFEDLNKVFGEILQYSCNLELDDLVDIDNNYFNRFIIEFIFSLKQYYEDIRKVPDLDEIIEDCNNLIKNDPDYPAFYYWRGIAQCQKSVENMNYDKNSGSQSIISFQKAIALHKKQYILSGMNEDLYFDIQDNNLMYRSCIQDTYLHLSVSEYIQKNGGNYWRQETDYFNKIKELSSYINAGLIMPEYSSKELWSKVKIIHKKYSKQKCQSNELNSEKQGF</sequence>
<keyword evidence="2" id="KW-0472">Membrane</keyword>
<evidence type="ECO:0000313" key="3">
    <source>
        <dbReference type="EMBL" id="PWR72536.1"/>
    </source>
</evidence>
<feature type="transmembrane region" description="Helical" evidence="2">
    <location>
        <begin position="75"/>
        <end position="92"/>
    </location>
</feature>
<comment type="caution">
    <text evidence="3">The sequence shown here is derived from an EMBL/GenBank/DDBJ whole genome shotgun (WGS) entry which is preliminary data.</text>
</comment>
<name>A0A2V2N469_9EURY</name>
<proteinExistence type="predicted"/>
<keyword evidence="2" id="KW-0812">Transmembrane</keyword>
<dbReference type="Proteomes" id="UP000245657">
    <property type="component" value="Unassembled WGS sequence"/>
</dbReference>
<evidence type="ECO:0000313" key="4">
    <source>
        <dbReference type="Proteomes" id="UP000245657"/>
    </source>
</evidence>
<dbReference type="SUPFAM" id="SSF48452">
    <property type="entry name" value="TPR-like"/>
    <property type="match status" value="1"/>
</dbReference>
<feature type="transmembrane region" description="Helical" evidence="2">
    <location>
        <begin position="199"/>
        <end position="220"/>
    </location>
</feature>
<keyword evidence="2" id="KW-1133">Transmembrane helix</keyword>
<feature type="transmembrane region" description="Helical" evidence="2">
    <location>
        <begin position="112"/>
        <end position="138"/>
    </location>
</feature>
<evidence type="ECO:0000256" key="1">
    <source>
        <dbReference type="SAM" id="MobiDB-lite"/>
    </source>
</evidence>
<evidence type="ECO:0000256" key="2">
    <source>
        <dbReference type="SAM" id="Phobius"/>
    </source>
</evidence>
<dbReference type="EMBL" id="QGMY01000006">
    <property type="protein sequence ID" value="PWR72536.1"/>
    <property type="molecule type" value="Genomic_DNA"/>
</dbReference>
<feature type="transmembrane region" description="Helical" evidence="2">
    <location>
        <begin position="20"/>
        <end position="40"/>
    </location>
</feature>
<feature type="compositionally biased region" description="Basic and acidic residues" evidence="1">
    <location>
        <begin position="426"/>
        <end position="437"/>
    </location>
</feature>